<reference evidence="1 2" key="1">
    <citation type="submission" date="2008-12" db="EMBL/GenBank/DDBJ databases">
        <authorList>
            <person name="Fulton L."/>
            <person name="Clifton S."/>
            <person name="Fulton B."/>
            <person name="Xu J."/>
            <person name="Minx P."/>
            <person name="Pepin K.H."/>
            <person name="Johnson M."/>
            <person name="Bhonagiri V."/>
            <person name="Nash W.E."/>
            <person name="Mardis E.R."/>
            <person name="Wilson R.K."/>
        </authorList>
    </citation>
    <scope>NUCLEOTIDE SEQUENCE [LARGE SCALE GENOMIC DNA]</scope>
    <source>
        <strain evidence="1 2">DSM 18228</strain>
    </source>
</reference>
<name>S0F697_9BACT</name>
<evidence type="ECO:0000313" key="1">
    <source>
        <dbReference type="EMBL" id="EEF75774.1"/>
    </source>
</evidence>
<protein>
    <submittedName>
        <fullName evidence="1">Uncharacterized protein</fullName>
    </submittedName>
</protein>
<evidence type="ECO:0000313" key="2">
    <source>
        <dbReference type="Proteomes" id="UP000014073"/>
    </source>
</evidence>
<dbReference type="Proteomes" id="UP000014073">
    <property type="component" value="Unassembled WGS sequence"/>
</dbReference>
<proteinExistence type="predicted"/>
<sequence>MVQAFLQAVCLDDASGYPESQCIFFRKKSKKYCRIKNLLYLCIRNRERKQ</sequence>
<keyword evidence="2" id="KW-1185">Reference proteome</keyword>
<accession>S0F697</accession>
<gene>
    <name evidence="1" type="ORF">BACCOPRO_01266</name>
</gene>
<comment type="caution">
    <text evidence="1">The sequence shown here is derived from an EMBL/GenBank/DDBJ whole genome shotgun (WGS) entry which is preliminary data.</text>
</comment>
<dbReference type="EMBL" id="ACBW01000095">
    <property type="protein sequence ID" value="EEF75774.1"/>
    <property type="molecule type" value="Genomic_DNA"/>
</dbReference>
<dbReference type="STRING" id="547042.BACCOPRO_01266"/>
<dbReference type="AlphaFoldDB" id="S0F697"/>
<dbReference type="HOGENOM" id="CLU_3114463_0_0_10"/>
<organism evidence="1 2">
    <name type="scientific">Phocaeicola coprophilus DSM 18228 = JCM 13818</name>
    <dbReference type="NCBI Taxonomy" id="547042"/>
    <lineage>
        <taxon>Bacteria</taxon>
        <taxon>Pseudomonadati</taxon>
        <taxon>Bacteroidota</taxon>
        <taxon>Bacteroidia</taxon>
        <taxon>Bacteroidales</taxon>
        <taxon>Bacteroidaceae</taxon>
        <taxon>Phocaeicola</taxon>
    </lineage>
</organism>